<protein>
    <recommendedName>
        <fullName evidence="2">NAD-dependent epimerase/dehydratase domain-containing protein</fullName>
    </recommendedName>
</protein>
<evidence type="ECO:0000313" key="3">
    <source>
        <dbReference type="EMBL" id="OGZ71086.1"/>
    </source>
</evidence>
<dbReference type="InterPro" id="IPR001509">
    <property type="entry name" value="Epimerase_deHydtase"/>
</dbReference>
<dbReference type="Proteomes" id="UP000176308">
    <property type="component" value="Unassembled WGS sequence"/>
</dbReference>
<comment type="similarity">
    <text evidence="1">Belongs to the NAD(P)-dependent epimerase/dehydratase family.</text>
</comment>
<dbReference type="CDD" id="cd08946">
    <property type="entry name" value="SDR_e"/>
    <property type="match status" value="1"/>
</dbReference>
<dbReference type="Gene3D" id="3.40.50.720">
    <property type="entry name" value="NAD(P)-binding Rossmann-like Domain"/>
    <property type="match status" value="1"/>
</dbReference>
<reference evidence="3 4" key="1">
    <citation type="journal article" date="2016" name="Nat. Commun.">
        <title>Thousands of microbial genomes shed light on interconnected biogeochemical processes in an aquifer system.</title>
        <authorList>
            <person name="Anantharaman K."/>
            <person name="Brown C.T."/>
            <person name="Hug L.A."/>
            <person name="Sharon I."/>
            <person name="Castelle C.J."/>
            <person name="Probst A.J."/>
            <person name="Thomas B.C."/>
            <person name="Singh A."/>
            <person name="Wilkins M.J."/>
            <person name="Karaoz U."/>
            <person name="Brodie E.L."/>
            <person name="Williams K.H."/>
            <person name="Hubbard S.S."/>
            <person name="Banfield J.F."/>
        </authorList>
    </citation>
    <scope>NUCLEOTIDE SEQUENCE [LARGE SCALE GENOMIC DNA]</scope>
</reference>
<dbReference type="InterPro" id="IPR036291">
    <property type="entry name" value="NAD(P)-bd_dom_sf"/>
</dbReference>
<dbReference type="EMBL" id="MHOX01000015">
    <property type="protein sequence ID" value="OGZ71086.1"/>
    <property type="molecule type" value="Genomic_DNA"/>
</dbReference>
<dbReference type="PANTHER" id="PTHR43000">
    <property type="entry name" value="DTDP-D-GLUCOSE 4,6-DEHYDRATASE-RELATED"/>
    <property type="match status" value="1"/>
</dbReference>
<comment type="caution">
    <text evidence="3">The sequence shown here is derived from an EMBL/GenBank/DDBJ whole genome shotgun (WGS) entry which is preliminary data.</text>
</comment>
<organism evidence="3 4">
    <name type="scientific">Candidatus Staskawiczbacteria bacterium RIFCSPLOWO2_01_FULL_33_9</name>
    <dbReference type="NCBI Taxonomy" id="1802211"/>
    <lineage>
        <taxon>Bacteria</taxon>
        <taxon>Candidatus Staskawicziibacteriota</taxon>
    </lineage>
</organism>
<evidence type="ECO:0000313" key="4">
    <source>
        <dbReference type="Proteomes" id="UP000176308"/>
    </source>
</evidence>
<evidence type="ECO:0000259" key="2">
    <source>
        <dbReference type="Pfam" id="PF01370"/>
    </source>
</evidence>
<sequence>MDNLSTKRILITGGLGYIGSETFKVAKEYSENLLAVDKLADVFGNVLSLDLKDAAKTSEIIINFKPDVIIHCATHSALAYRDHLLNSFQEDFFSTVNILNALAKMPNCRLIYLSSSYVYSGLTVHQNYDEYSALAPRHNFGIAKSFFEQFILKIHPNTVIFRLCSVFGSGQALHPNVILAFAEECLKNHSLTVWGKGERKLQYIYIKDVISIILRSFDLVGGIYNLGGDDYISTKDTAENIAKFFKVKVNFLENKPEGETLPFLSNQKIKNNLKNDLFTPFSIALAEYLKSLNKNEEVYS</sequence>
<evidence type="ECO:0000256" key="1">
    <source>
        <dbReference type="ARBA" id="ARBA00007637"/>
    </source>
</evidence>
<dbReference type="AlphaFoldDB" id="A0A1G2I8D2"/>
<dbReference type="SUPFAM" id="SSF51735">
    <property type="entry name" value="NAD(P)-binding Rossmann-fold domains"/>
    <property type="match status" value="1"/>
</dbReference>
<feature type="domain" description="NAD-dependent epimerase/dehydratase" evidence="2">
    <location>
        <begin position="9"/>
        <end position="227"/>
    </location>
</feature>
<name>A0A1G2I8D2_9BACT</name>
<proteinExistence type="inferred from homology"/>
<accession>A0A1G2I8D2</accession>
<dbReference type="Pfam" id="PF01370">
    <property type="entry name" value="Epimerase"/>
    <property type="match status" value="1"/>
</dbReference>
<gene>
    <name evidence="3" type="ORF">A2904_00010</name>
</gene>